<feature type="transmembrane region" description="Helical" evidence="4">
    <location>
        <begin position="243"/>
        <end position="263"/>
    </location>
</feature>
<keyword evidence="2 6" id="KW-0328">Glycosyltransferase</keyword>
<evidence type="ECO:0000259" key="5">
    <source>
        <dbReference type="Pfam" id="PF00535"/>
    </source>
</evidence>
<sequence length="274" mass="31744">MEPYSILLAVWREDNPDHFREAIESMLSQTYPAEECIIVKDGPVPASLQDVINDCRKKNAKIPIVEVVLEKHSGLATALMAGLSVAKTDLIARMDADDVSRQERCEKQVSCFESDPTLSLVGSYVSEFEGTTSESLSIRKVPLNHEAIVNFSKRRNPFNHSSVMFRKSAVDAVGGYNPTIRYNQDWDLWLRMLHHGYRAANIPEVLLDFRFNRDTLKRRKSWTSLLQLIRLRYASYRRQEMTAWDFLSVNLLHLMMGILPLRVQRAFYKYMLRR</sequence>
<feature type="domain" description="Glycosyltransferase 2-like" evidence="5">
    <location>
        <begin position="5"/>
        <end position="170"/>
    </location>
</feature>
<evidence type="ECO:0000256" key="2">
    <source>
        <dbReference type="ARBA" id="ARBA00022676"/>
    </source>
</evidence>
<dbReference type="InterPro" id="IPR001173">
    <property type="entry name" value="Glyco_trans_2-like"/>
</dbReference>
<comment type="similarity">
    <text evidence="1">Belongs to the glycosyltransferase 2 family.</text>
</comment>
<dbReference type="AlphaFoldDB" id="A0A9X4MSJ2"/>
<evidence type="ECO:0000313" key="7">
    <source>
        <dbReference type="Proteomes" id="UP001152875"/>
    </source>
</evidence>
<comment type="caution">
    <text evidence="6">The sequence shown here is derived from an EMBL/GenBank/DDBJ whole genome shotgun (WGS) entry which is preliminary data.</text>
</comment>
<dbReference type="Pfam" id="PF00535">
    <property type="entry name" value="Glycos_transf_2"/>
    <property type="match status" value="1"/>
</dbReference>
<dbReference type="RefSeq" id="WP_029187902.1">
    <property type="nucleotide sequence ID" value="NZ_JAIMDQ010000007.1"/>
</dbReference>
<organism evidence="6 7">
    <name type="scientific">Streptococcus suis</name>
    <dbReference type="NCBI Taxonomy" id="1307"/>
    <lineage>
        <taxon>Bacteria</taxon>
        <taxon>Bacillati</taxon>
        <taxon>Bacillota</taxon>
        <taxon>Bacilli</taxon>
        <taxon>Lactobacillales</taxon>
        <taxon>Streptococcaceae</taxon>
        <taxon>Streptococcus</taxon>
    </lineage>
</organism>
<evidence type="ECO:0000256" key="3">
    <source>
        <dbReference type="ARBA" id="ARBA00022679"/>
    </source>
</evidence>
<evidence type="ECO:0000313" key="6">
    <source>
        <dbReference type="EMBL" id="MDG4526191.1"/>
    </source>
</evidence>
<gene>
    <name evidence="6" type="ORF">NOL13_01995</name>
</gene>
<evidence type="ECO:0000256" key="4">
    <source>
        <dbReference type="SAM" id="Phobius"/>
    </source>
</evidence>
<dbReference type="PANTHER" id="PTHR43685">
    <property type="entry name" value="GLYCOSYLTRANSFERASE"/>
    <property type="match status" value="1"/>
</dbReference>
<dbReference type="EC" id="2.4.-.-" evidence="6"/>
<dbReference type="InterPro" id="IPR029044">
    <property type="entry name" value="Nucleotide-diphossugar_trans"/>
</dbReference>
<dbReference type="EMBL" id="JANFMP010000003">
    <property type="protein sequence ID" value="MDG4526191.1"/>
    <property type="molecule type" value="Genomic_DNA"/>
</dbReference>
<name>A0A9X4MSJ2_STRSU</name>
<keyword evidence="4" id="KW-1133">Transmembrane helix</keyword>
<keyword evidence="3 6" id="KW-0808">Transferase</keyword>
<evidence type="ECO:0000256" key="1">
    <source>
        <dbReference type="ARBA" id="ARBA00006739"/>
    </source>
</evidence>
<keyword evidence="4" id="KW-0472">Membrane</keyword>
<reference evidence="6" key="1">
    <citation type="submission" date="2022-07" db="EMBL/GenBank/DDBJ databases">
        <title>Whole Genome Sequencing of Streptococcus suis.</title>
        <authorList>
            <person name="Dai X."/>
            <person name="Huang J."/>
            <person name="Wang L."/>
        </authorList>
    </citation>
    <scope>NUCLEOTIDE SEQUENCE</scope>
    <source>
        <strain evidence="6">XNB2</strain>
    </source>
</reference>
<keyword evidence="4" id="KW-0812">Transmembrane</keyword>
<dbReference type="PANTHER" id="PTHR43685:SF5">
    <property type="entry name" value="GLYCOSYLTRANSFERASE EPSE-RELATED"/>
    <property type="match status" value="1"/>
</dbReference>
<accession>A0A9X4MSJ2</accession>
<dbReference type="Gene3D" id="3.90.550.10">
    <property type="entry name" value="Spore Coat Polysaccharide Biosynthesis Protein SpsA, Chain A"/>
    <property type="match status" value="1"/>
</dbReference>
<dbReference type="InterPro" id="IPR050834">
    <property type="entry name" value="Glycosyltransf_2"/>
</dbReference>
<dbReference type="SUPFAM" id="SSF53448">
    <property type="entry name" value="Nucleotide-diphospho-sugar transferases"/>
    <property type="match status" value="1"/>
</dbReference>
<proteinExistence type="inferred from homology"/>
<protein>
    <submittedName>
        <fullName evidence="6">Glycosyltransferase</fullName>
        <ecNumber evidence="6">2.4.-.-</ecNumber>
    </submittedName>
</protein>
<dbReference type="GO" id="GO:0016757">
    <property type="term" value="F:glycosyltransferase activity"/>
    <property type="evidence" value="ECO:0007669"/>
    <property type="project" value="UniProtKB-KW"/>
</dbReference>
<dbReference type="Proteomes" id="UP001152875">
    <property type="component" value="Unassembled WGS sequence"/>
</dbReference>